<proteinExistence type="predicted"/>
<keyword evidence="2" id="KW-1185">Reference proteome</keyword>
<comment type="caution">
    <text evidence="1">The sequence shown here is derived from an EMBL/GenBank/DDBJ whole genome shotgun (WGS) entry which is preliminary data.</text>
</comment>
<evidence type="ECO:0000313" key="2">
    <source>
        <dbReference type="Proteomes" id="UP001302602"/>
    </source>
</evidence>
<sequence>MNRGLFRTAALKCRTITTQEATIATSSELAMAAIMTEEHAKRLVSCLTSAMAPRPGGRITKFKTGKKRTDTAKWASCTIILGLRSNRLSPTFLASPRPRHVPKLKRKARRRLRGRVAYIWGKKSFIPVGVLARWKPRKRETYTDTAEGLFRFCRPIRQPGNQPAQSLPVTPPVRYQSFEPNTGFAARVWRACRAVCWRHRPTARLEVRDVW</sequence>
<dbReference type="Proteomes" id="UP001302602">
    <property type="component" value="Unassembled WGS sequence"/>
</dbReference>
<gene>
    <name evidence="1" type="ORF">N657DRAFT_468827</name>
</gene>
<reference evidence="1" key="2">
    <citation type="submission" date="2023-05" db="EMBL/GenBank/DDBJ databases">
        <authorList>
            <consortium name="Lawrence Berkeley National Laboratory"/>
            <person name="Steindorff A."/>
            <person name="Hensen N."/>
            <person name="Bonometti L."/>
            <person name="Westerberg I."/>
            <person name="Brannstrom I.O."/>
            <person name="Guillou S."/>
            <person name="Cros-Aarteil S."/>
            <person name="Calhoun S."/>
            <person name="Haridas S."/>
            <person name="Kuo A."/>
            <person name="Mondo S."/>
            <person name="Pangilinan J."/>
            <person name="Riley R."/>
            <person name="Labutti K."/>
            <person name="Andreopoulos B."/>
            <person name="Lipzen A."/>
            <person name="Chen C."/>
            <person name="Yanf M."/>
            <person name="Daum C."/>
            <person name="Ng V."/>
            <person name="Clum A."/>
            <person name="Ohm R."/>
            <person name="Martin F."/>
            <person name="Silar P."/>
            <person name="Natvig D."/>
            <person name="Lalanne C."/>
            <person name="Gautier V."/>
            <person name="Ament-Velasquez S.L."/>
            <person name="Kruys A."/>
            <person name="Hutchinson M.I."/>
            <person name="Powell A.J."/>
            <person name="Barry K."/>
            <person name="Miller A.N."/>
            <person name="Grigoriev I.V."/>
            <person name="Debuchy R."/>
            <person name="Gladieux P."/>
            <person name="Thoren M.H."/>
            <person name="Johannesson H."/>
        </authorList>
    </citation>
    <scope>NUCLEOTIDE SEQUENCE</scope>
    <source>
        <strain evidence="1">CBS 731.68</strain>
    </source>
</reference>
<protein>
    <submittedName>
        <fullName evidence="1">Uncharacterized protein</fullName>
    </submittedName>
</protein>
<accession>A0AAN6Z2L6</accession>
<dbReference type="AlphaFoldDB" id="A0AAN6Z2L6"/>
<dbReference type="EMBL" id="MU853230">
    <property type="protein sequence ID" value="KAK4122588.1"/>
    <property type="molecule type" value="Genomic_DNA"/>
</dbReference>
<reference evidence="1" key="1">
    <citation type="journal article" date="2023" name="Mol. Phylogenet. Evol.">
        <title>Genome-scale phylogeny and comparative genomics of the fungal order Sordariales.</title>
        <authorList>
            <person name="Hensen N."/>
            <person name="Bonometti L."/>
            <person name="Westerberg I."/>
            <person name="Brannstrom I.O."/>
            <person name="Guillou S."/>
            <person name="Cros-Aarteil S."/>
            <person name="Calhoun S."/>
            <person name="Haridas S."/>
            <person name="Kuo A."/>
            <person name="Mondo S."/>
            <person name="Pangilinan J."/>
            <person name="Riley R."/>
            <person name="LaButti K."/>
            <person name="Andreopoulos B."/>
            <person name="Lipzen A."/>
            <person name="Chen C."/>
            <person name="Yan M."/>
            <person name="Daum C."/>
            <person name="Ng V."/>
            <person name="Clum A."/>
            <person name="Steindorff A."/>
            <person name="Ohm R.A."/>
            <person name="Martin F."/>
            <person name="Silar P."/>
            <person name="Natvig D.O."/>
            <person name="Lalanne C."/>
            <person name="Gautier V."/>
            <person name="Ament-Velasquez S.L."/>
            <person name="Kruys A."/>
            <person name="Hutchinson M.I."/>
            <person name="Powell A.J."/>
            <person name="Barry K."/>
            <person name="Miller A.N."/>
            <person name="Grigoriev I.V."/>
            <person name="Debuchy R."/>
            <person name="Gladieux P."/>
            <person name="Hiltunen Thoren M."/>
            <person name="Johannesson H."/>
        </authorList>
    </citation>
    <scope>NUCLEOTIDE SEQUENCE</scope>
    <source>
        <strain evidence="1">CBS 731.68</strain>
    </source>
</reference>
<dbReference type="RefSeq" id="XP_062646359.1">
    <property type="nucleotide sequence ID" value="XM_062787522.1"/>
</dbReference>
<name>A0AAN6Z2L6_9PEZI</name>
<dbReference type="GeneID" id="87824292"/>
<organism evidence="1 2">
    <name type="scientific">Parathielavia appendiculata</name>
    <dbReference type="NCBI Taxonomy" id="2587402"/>
    <lineage>
        <taxon>Eukaryota</taxon>
        <taxon>Fungi</taxon>
        <taxon>Dikarya</taxon>
        <taxon>Ascomycota</taxon>
        <taxon>Pezizomycotina</taxon>
        <taxon>Sordariomycetes</taxon>
        <taxon>Sordariomycetidae</taxon>
        <taxon>Sordariales</taxon>
        <taxon>Chaetomiaceae</taxon>
        <taxon>Parathielavia</taxon>
    </lineage>
</organism>
<evidence type="ECO:0000313" key="1">
    <source>
        <dbReference type="EMBL" id="KAK4122588.1"/>
    </source>
</evidence>